<feature type="domain" description="Retrotransposon gag" evidence="1">
    <location>
        <begin position="127"/>
        <end position="168"/>
    </location>
</feature>
<evidence type="ECO:0000313" key="2">
    <source>
        <dbReference type="EMBL" id="MED6163895.1"/>
    </source>
</evidence>
<organism evidence="2 3">
    <name type="scientific">Stylosanthes scabra</name>
    <dbReference type="NCBI Taxonomy" id="79078"/>
    <lineage>
        <taxon>Eukaryota</taxon>
        <taxon>Viridiplantae</taxon>
        <taxon>Streptophyta</taxon>
        <taxon>Embryophyta</taxon>
        <taxon>Tracheophyta</taxon>
        <taxon>Spermatophyta</taxon>
        <taxon>Magnoliopsida</taxon>
        <taxon>eudicotyledons</taxon>
        <taxon>Gunneridae</taxon>
        <taxon>Pentapetalae</taxon>
        <taxon>rosids</taxon>
        <taxon>fabids</taxon>
        <taxon>Fabales</taxon>
        <taxon>Fabaceae</taxon>
        <taxon>Papilionoideae</taxon>
        <taxon>50 kb inversion clade</taxon>
        <taxon>dalbergioids sensu lato</taxon>
        <taxon>Dalbergieae</taxon>
        <taxon>Pterocarpus clade</taxon>
        <taxon>Stylosanthes</taxon>
    </lineage>
</organism>
<dbReference type="Proteomes" id="UP001341840">
    <property type="component" value="Unassembled WGS sequence"/>
</dbReference>
<evidence type="ECO:0000313" key="3">
    <source>
        <dbReference type="Proteomes" id="UP001341840"/>
    </source>
</evidence>
<accession>A0ABU6UUB7</accession>
<keyword evidence="3" id="KW-1185">Reference proteome</keyword>
<protein>
    <recommendedName>
        <fullName evidence="1">Retrotransposon gag domain-containing protein</fullName>
    </recommendedName>
</protein>
<proteinExistence type="predicted"/>
<sequence length="184" mass="21156">MLRLRLDPDLLLFDPKIERSLRRSRQARRRAELDNTLHSQVARLASDNNHFHWSDFDSDSDTQSILFDTGTFAMGERLTLKQIGSASSALDNQPNRYPKWNAIFELICATTRRTGGDKDAVKAFTLPFSLDDRANDWYHTLPADVTSDWSKFNKRLLEKYFPSSKTNAITLSRISCLSITSVRR</sequence>
<dbReference type="InterPro" id="IPR005162">
    <property type="entry name" value="Retrotrans_gag_dom"/>
</dbReference>
<gene>
    <name evidence="2" type="ORF">PIB30_084508</name>
</gene>
<comment type="caution">
    <text evidence="2">The sequence shown here is derived from an EMBL/GenBank/DDBJ whole genome shotgun (WGS) entry which is preliminary data.</text>
</comment>
<dbReference type="EMBL" id="JASCZI010122202">
    <property type="protein sequence ID" value="MED6163895.1"/>
    <property type="molecule type" value="Genomic_DNA"/>
</dbReference>
<dbReference type="Pfam" id="PF03732">
    <property type="entry name" value="Retrotrans_gag"/>
    <property type="match status" value="1"/>
</dbReference>
<name>A0ABU6UUB7_9FABA</name>
<reference evidence="2 3" key="1">
    <citation type="journal article" date="2023" name="Plants (Basel)">
        <title>Bridging the Gap: Combining Genomics and Transcriptomics Approaches to Understand Stylosanthes scabra, an Orphan Legume from the Brazilian Caatinga.</title>
        <authorList>
            <person name="Ferreira-Neto J.R.C."/>
            <person name="da Silva M.D."/>
            <person name="Binneck E."/>
            <person name="de Melo N.F."/>
            <person name="da Silva R.H."/>
            <person name="de Melo A.L.T.M."/>
            <person name="Pandolfi V."/>
            <person name="Bustamante F.O."/>
            <person name="Brasileiro-Vidal A.C."/>
            <person name="Benko-Iseppon A.M."/>
        </authorList>
    </citation>
    <scope>NUCLEOTIDE SEQUENCE [LARGE SCALE GENOMIC DNA]</scope>
    <source>
        <tissue evidence="2">Leaves</tissue>
    </source>
</reference>
<evidence type="ECO:0000259" key="1">
    <source>
        <dbReference type="Pfam" id="PF03732"/>
    </source>
</evidence>